<evidence type="ECO:0000256" key="4">
    <source>
        <dbReference type="ARBA" id="ARBA00022771"/>
    </source>
</evidence>
<accession>A0A553R5C7</accession>
<dbReference type="FunFam" id="3.30.160.60:FF:000744">
    <property type="entry name" value="zinc finger E-box-binding homeobox 1"/>
    <property type="match status" value="1"/>
</dbReference>
<evidence type="ECO:0000256" key="8">
    <source>
        <dbReference type="ARBA" id="ARBA00023242"/>
    </source>
</evidence>
<keyword evidence="8" id="KW-0539">Nucleus</keyword>
<evidence type="ECO:0000313" key="13">
    <source>
        <dbReference type="Proteomes" id="UP000316079"/>
    </source>
</evidence>
<proteinExistence type="predicted"/>
<dbReference type="PROSITE" id="PS00028">
    <property type="entry name" value="ZINC_FINGER_C2H2_1"/>
    <property type="match status" value="3"/>
</dbReference>
<comment type="subcellular location">
    <subcellularLocation>
        <location evidence="1">Nucleus</location>
    </subcellularLocation>
</comment>
<evidence type="ECO:0000256" key="6">
    <source>
        <dbReference type="ARBA" id="ARBA00023125"/>
    </source>
</evidence>
<feature type="compositionally biased region" description="Basic and acidic residues" evidence="10">
    <location>
        <begin position="541"/>
        <end position="550"/>
    </location>
</feature>
<keyword evidence="3" id="KW-0677">Repeat</keyword>
<evidence type="ECO:0000256" key="3">
    <source>
        <dbReference type="ARBA" id="ARBA00022737"/>
    </source>
</evidence>
<dbReference type="FunFam" id="3.30.160.60:FF:000082">
    <property type="entry name" value="Putative zinc finger E-box-binding homeobox 2"/>
    <property type="match status" value="1"/>
</dbReference>
<evidence type="ECO:0000256" key="10">
    <source>
        <dbReference type="SAM" id="MobiDB-lite"/>
    </source>
</evidence>
<evidence type="ECO:0000256" key="9">
    <source>
        <dbReference type="PROSITE-ProRule" id="PRU00042"/>
    </source>
</evidence>
<dbReference type="GO" id="GO:0005634">
    <property type="term" value="C:nucleus"/>
    <property type="evidence" value="ECO:0007669"/>
    <property type="project" value="UniProtKB-SubCell"/>
</dbReference>
<keyword evidence="4 9" id="KW-0863">Zinc-finger</keyword>
<dbReference type="FunFam" id="3.30.160.60:FF:000145">
    <property type="entry name" value="Zinc finger protein 574"/>
    <property type="match status" value="1"/>
</dbReference>
<dbReference type="GO" id="GO:0000122">
    <property type="term" value="P:negative regulation of transcription by RNA polymerase II"/>
    <property type="evidence" value="ECO:0007669"/>
    <property type="project" value="UniProtKB-ARBA"/>
</dbReference>
<feature type="region of interest" description="Disordered" evidence="10">
    <location>
        <begin position="530"/>
        <end position="555"/>
    </location>
</feature>
<dbReference type="EMBL" id="SRMA01025231">
    <property type="protein sequence ID" value="TRY97388.1"/>
    <property type="molecule type" value="Genomic_DNA"/>
</dbReference>
<evidence type="ECO:0000256" key="7">
    <source>
        <dbReference type="ARBA" id="ARBA00023155"/>
    </source>
</evidence>
<dbReference type="GO" id="GO:0000978">
    <property type="term" value="F:RNA polymerase II cis-regulatory region sequence-specific DNA binding"/>
    <property type="evidence" value="ECO:0007669"/>
    <property type="project" value="TreeGrafter"/>
</dbReference>
<dbReference type="OrthoDB" id="427030at2759"/>
<sequence length="585" mass="64742">MELMQQPMLMSRSAAESRVDLSLGSAGEDESGVWSMEDPDQEKPSVCFSPEDLSWTQSHHQDQSPGASCFESMLLGGNEADLQSLDESSVFCSISGRFIQISSSSSSSTGNSDGTLSSDAPPSPSPSLLALGSYQLQEAALENRKFQCAQCGKAFKYKHHLKEHLRIHSGEKPYQCPHCRRRFSHSGSYSSHLSSRKCLSLLFPPLSGGTRSVWDLSADTALRRGVFEGTTLLPLLHSRSKFERLLQEMLRREDCEGGTFRGPALCDEGVLILSPALKPTLLSPDVQKHHSSPTAAVPPECPHLIGSRLEGELSINSSPHSVQHEPLDLSVPKLGLSKDVELTQWAPPPGLQVGGAYAASPVFSGKFAQFSHMIPSLPVTMAMASRGFQSPGVLMEAEPDEMIDRIQQERHPIPQQQPGALSLLSLEDGGMMDESMSRRMGRRRLRRTEEGFYACDICEKSFQKSSSLLRHKYEHTGRRPHECGTCSKAFKHKHHLLEHTRLHSGEKPYECDRCGKRFSHSGSFSQHMNHRYASCRPGDGGPREEERESETLDSVVPVEHLRLQLSFCSDIKSRDVEKGQQNPSL</sequence>
<evidence type="ECO:0000313" key="12">
    <source>
        <dbReference type="EMBL" id="TRY97388.1"/>
    </source>
</evidence>
<dbReference type="Pfam" id="PF00096">
    <property type="entry name" value="zf-C2H2"/>
    <property type="match status" value="3"/>
</dbReference>
<dbReference type="FunFam" id="3.30.160.60:FF:000013">
    <property type="entry name" value="Putative zinc finger E-box-binding homeobox 2"/>
    <property type="match status" value="2"/>
</dbReference>
<evidence type="ECO:0000256" key="2">
    <source>
        <dbReference type="ARBA" id="ARBA00022723"/>
    </source>
</evidence>
<dbReference type="Pfam" id="PF12874">
    <property type="entry name" value="zf-met"/>
    <property type="match status" value="1"/>
</dbReference>
<organism evidence="12 13">
    <name type="scientific">Danionella cerebrum</name>
    <dbReference type="NCBI Taxonomy" id="2873325"/>
    <lineage>
        <taxon>Eukaryota</taxon>
        <taxon>Metazoa</taxon>
        <taxon>Chordata</taxon>
        <taxon>Craniata</taxon>
        <taxon>Vertebrata</taxon>
        <taxon>Euteleostomi</taxon>
        <taxon>Actinopterygii</taxon>
        <taxon>Neopterygii</taxon>
        <taxon>Teleostei</taxon>
        <taxon>Ostariophysi</taxon>
        <taxon>Cypriniformes</taxon>
        <taxon>Danionidae</taxon>
        <taxon>Danioninae</taxon>
        <taxon>Danionella</taxon>
    </lineage>
</organism>
<dbReference type="PANTHER" id="PTHR24391:SF27">
    <property type="entry name" value="ZINC FINGER PROTEIN 1"/>
    <property type="match status" value="1"/>
</dbReference>
<gene>
    <name evidence="12" type="ORF">DNTS_032903</name>
</gene>
<dbReference type="GO" id="GO:0008270">
    <property type="term" value="F:zinc ion binding"/>
    <property type="evidence" value="ECO:0007669"/>
    <property type="project" value="UniProtKB-KW"/>
</dbReference>
<dbReference type="Gene3D" id="3.30.160.60">
    <property type="entry name" value="Classic Zinc Finger"/>
    <property type="match status" value="5"/>
</dbReference>
<dbReference type="SUPFAM" id="SSF57667">
    <property type="entry name" value="beta-beta-alpha zinc fingers"/>
    <property type="match status" value="3"/>
</dbReference>
<feature type="domain" description="C2H2-type" evidence="11">
    <location>
        <begin position="481"/>
        <end position="508"/>
    </location>
</feature>
<evidence type="ECO:0000259" key="11">
    <source>
        <dbReference type="PROSITE" id="PS50157"/>
    </source>
</evidence>
<evidence type="ECO:0000256" key="5">
    <source>
        <dbReference type="ARBA" id="ARBA00022833"/>
    </source>
</evidence>
<dbReference type="AlphaFoldDB" id="A0A553R5C7"/>
<keyword evidence="13" id="KW-1185">Reference proteome</keyword>
<feature type="domain" description="C2H2-type" evidence="11">
    <location>
        <begin position="453"/>
        <end position="480"/>
    </location>
</feature>
<dbReference type="PANTHER" id="PTHR24391">
    <property type="entry name" value="HISTONE H4 TRANSCRIPTION FACTOR-RELATED"/>
    <property type="match status" value="1"/>
</dbReference>
<feature type="domain" description="C2H2-type" evidence="11">
    <location>
        <begin position="509"/>
        <end position="537"/>
    </location>
</feature>
<dbReference type="InterPro" id="IPR013087">
    <property type="entry name" value="Znf_C2H2_type"/>
</dbReference>
<feature type="domain" description="C2H2-type" evidence="11">
    <location>
        <begin position="146"/>
        <end position="173"/>
    </location>
</feature>
<dbReference type="GO" id="GO:0000981">
    <property type="term" value="F:DNA-binding transcription factor activity, RNA polymerase II-specific"/>
    <property type="evidence" value="ECO:0007669"/>
    <property type="project" value="TreeGrafter"/>
</dbReference>
<feature type="region of interest" description="Disordered" evidence="10">
    <location>
        <begin position="102"/>
        <end position="128"/>
    </location>
</feature>
<keyword evidence="7" id="KW-0371">Homeobox</keyword>
<dbReference type="SMART" id="SM00355">
    <property type="entry name" value="ZnF_C2H2"/>
    <property type="match status" value="5"/>
</dbReference>
<keyword evidence="6" id="KW-0238">DNA-binding</keyword>
<comment type="caution">
    <text evidence="12">The sequence shown here is derived from an EMBL/GenBank/DDBJ whole genome shotgun (WGS) entry which is preliminary data.</text>
</comment>
<reference evidence="12 13" key="1">
    <citation type="journal article" date="2019" name="Sci. Data">
        <title>Hybrid genome assembly and annotation of Danionella translucida.</title>
        <authorList>
            <person name="Kadobianskyi M."/>
            <person name="Schulze L."/>
            <person name="Schuelke M."/>
            <person name="Judkewitz B."/>
        </authorList>
    </citation>
    <scope>NUCLEOTIDE SEQUENCE [LARGE SCALE GENOMIC DNA]</scope>
    <source>
        <strain evidence="12 13">Bolton</strain>
    </source>
</reference>
<protein>
    <recommendedName>
        <fullName evidence="11">C2H2-type domain-containing protein</fullName>
    </recommendedName>
</protein>
<feature type="region of interest" description="Disordered" evidence="10">
    <location>
        <begin position="1"/>
        <end position="62"/>
    </location>
</feature>
<name>A0A553R5C7_9TELE</name>
<dbReference type="STRING" id="623744.A0A553R5C7"/>
<keyword evidence="5" id="KW-0862">Zinc</keyword>
<dbReference type="InterPro" id="IPR051574">
    <property type="entry name" value="ZnF_E-box_Homeobox"/>
</dbReference>
<dbReference type="InterPro" id="IPR036236">
    <property type="entry name" value="Znf_C2H2_sf"/>
</dbReference>
<keyword evidence="2" id="KW-0479">Metal-binding</keyword>
<evidence type="ECO:0000256" key="1">
    <source>
        <dbReference type="ARBA" id="ARBA00004123"/>
    </source>
</evidence>
<dbReference type="Proteomes" id="UP000316079">
    <property type="component" value="Unassembled WGS sequence"/>
</dbReference>
<dbReference type="PROSITE" id="PS50157">
    <property type="entry name" value="ZINC_FINGER_C2H2_2"/>
    <property type="match status" value="4"/>
</dbReference>